<name>I7KLY3_9LACO</name>
<comment type="caution">
    <text evidence="3">The sequence shown here is derived from an EMBL/GenBank/DDBJ whole genome shotgun (WGS) entry which is preliminary data.</text>
</comment>
<comment type="function">
    <text evidence="1">May bind long-chain fatty acids, such as palmitate, and may play a role in lipid transport or fatty acid metabolism.</text>
</comment>
<dbReference type="RefSeq" id="WP_009560221.1">
    <property type="nucleotide sequence ID" value="NZ_AYZN01000001.1"/>
</dbReference>
<dbReference type="EMBL" id="CAKD01000023">
    <property type="protein sequence ID" value="CCI85669.1"/>
    <property type="molecule type" value="Genomic_DNA"/>
</dbReference>
<dbReference type="eggNOG" id="COG1307">
    <property type="taxonomic scope" value="Bacteria"/>
</dbReference>
<reference evidence="3 4" key="1">
    <citation type="submission" date="2012-06" db="EMBL/GenBank/DDBJ databases">
        <title>Draft Genome Sequence of Lactobacillus pasteurii CRBIP 24.76T.</title>
        <authorList>
            <person name="Cousin S."/>
            <person name="Bouchier C."/>
            <person name="Loux V."/>
            <person name="Ma L."/>
            <person name="Creno S."/>
            <person name="Bizet C."/>
            <person name="Clermont D."/>
        </authorList>
    </citation>
    <scope>NUCLEOTIDE SEQUENCE [LARGE SCALE GENOMIC DNA]</scope>
    <source>
        <strain evidence="4">CRBIP 24.76T</strain>
    </source>
</reference>
<dbReference type="Gene3D" id="3.30.1180.10">
    <property type="match status" value="1"/>
</dbReference>
<dbReference type="AlphaFoldDB" id="I7KLY3"/>
<proteinExistence type="predicted"/>
<dbReference type="InterPro" id="IPR050270">
    <property type="entry name" value="DegV_domain_contain"/>
</dbReference>
<sequence length="278" mass="30894">MNEIRLIIDSSSNERSNQENNLRVVPLTVTLSGVDYRDDDSLDLDKFLEEMASSKVAGRTTCPSIQEWLDALEGAEKAIIVTMTSGLSGTYSSALQAKDLYLEQHPTSQVIVVDSRSAGPELSVVLEEIKQLVMEDKRFVDLDEEIAKLRTKTHLLFILQSLHNLSLNGRISPAVAKVAEMLHINVLGTASMDGKFEQLSKARGMKKTLRDLLKQMDEFNYQGGRLIIDHCNNQADAEKVRDMILGKYPKAQITIRPMGALCSFYAEEGGLMLGFIEG</sequence>
<evidence type="ECO:0000256" key="1">
    <source>
        <dbReference type="ARBA" id="ARBA00003238"/>
    </source>
</evidence>
<dbReference type="PATRIC" id="fig|1423790.3.peg.167"/>
<gene>
    <name evidence="3" type="ORF">BN53_06185</name>
</gene>
<dbReference type="GO" id="GO:0008289">
    <property type="term" value="F:lipid binding"/>
    <property type="evidence" value="ECO:0007669"/>
    <property type="project" value="UniProtKB-KW"/>
</dbReference>
<dbReference type="Gene3D" id="3.40.50.10440">
    <property type="entry name" value="Dihydroxyacetone kinase, domain 1"/>
    <property type="match status" value="1"/>
</dbReference>
<evidence type="ECO:0000256" key="2">
    <source>
        <dbReference type="ARBA" id="ARBA00023121"/>
    </source>
</evidence>
<dbReference type="Gene3D" id="2.20.28.50">
    <property type="entry name" value="degv family protein"/>
    <property type="match status" value="1"/>
</dbReference>
<evidence type="ECO:0000313" key="3">
    <source>
        <dbReference type="EMBL" id="CCI85669.1"/>
    </source>
</evidence>
<dbReference type="InterPro" id="IPR043168">
    <property type="entry name" value="DegV_C"/>
</dbReference>
<accession>I7KLY3</accession>
<organism evidence="3 4">
    <name type="scientific">Lactobacillus pasteurii DSM 23907 = CRBIP 24.76</name>
    <dbReference type="NCBI Taxonomy" id="1423790"/>
    <lineage>
        <taxon>Bacteria</taxon>
        <taxon>Bacillati</taxon>
        <taxon>Bacillota</taxon>
        <taxon>Bacilli</taxon>
        <taxon>Lactobacillales</taxon>
        <taxon>Lactobacillaceae</taxon>
        <taxon>Lactobacillus</taxon>
    </lineage>
</organism>
<dbReference type="InterPro" id="IPR003797">
    <property type="entry name" value="DegV"/>
</dbReference>
<dbReference type="PROSITE" id="PS51482">
    <property type="entry name" value="DEGV"/>
    <property type="match status" value="1"/>
</dbReference>
<keyword evidence="4" id="KW-1185">Reference proteome</keyword>
<dbReference type="Pfam" id="PF02645">
    <property type="entry name" value="DegV"/>
    <property type="match status" value="1"/>
</dbReference>
<dbReference type="SUPFAM" id="SSF82549">
    <property type="entry name" value="DAK1/DegV-like"/>
    <property type="match status" value="1"/>
</dbReference>
<keyword evidence="2" id="KW-0446">Lipid-binding</keyword>
<dbReference type="NCBIfam" id="TIGR00762">
    <property type="entry name" value="DegV"/>
    <property type="match status" value="1"/>
</dbReference>
<evidence type="ECO:0000313" key="4">
    <source>
        <dbReference type="Proteomes" id="UP000009311"/>
    </source>
</evidence>
<dbReference type="PANTHER" id="PTHR33434:SF2">
    <property type="entry name" value="FATTY ACID-BINDING PROTEIN TM_1468"/>
    <property type="match status" value="1"/>
</dbReference>
<dbReference type="OrthoDB" id="2138472at2"/>
<dbReference type="STRING" id="1423790.BN53_06185"/>
<dbReference type="Proteomes" id="UP000009311">
    <property type="component" value="Unassembled WGS sequence"/>
</dbReference>
<dbReference type="PANTHER" id="PTHR33434">
    <property type="entry name" value="DEGV DOMAIN-CONTAINING PROTEIN DR_1986-RELATED"/>
    <property type="match status" value="1"/>
</dbReference>
<protein>
    <submittedName>
        <fullName evidence="3">DegV family protein</fullName>
    </submittedName>
</protein>